<name>A0AAV3RCW0_LITER</name>
<comment type="caution">
    <text evidence="1">The sequence shown here is derived from an EMBL/GenBank/DDBJ whole genome shotgun (WGS) entry which is preliminary data.</text>
</comment>
<dbReference type="Proteomes" id="UP001454036">
    <property type="component" value="Unassembled WGS sequence"/>
</dbReference>
<sequence length="149" mass="16714">MSWTLEKSSRQSVVAGQGHLRDEALKVYRVLREDVATDLYKLGGLVVAGYLMDEVIPSVECLSPSLEDGRTGSSSLPCFPRGPIISQGHSRDEALKVYRILREDVSTMNWAWHSSIALDGLFEYTPGYWEWAEDVLTPCSTNARFPVYL</sequence>
<evidence type="ECO:0000313" key="2">
    <source>
        <dbReference type="Proteomes" id="UP001454036"/>
    </source>
</evidence>
<evidence type="ECO:0000313" key="1">
    <source>
        <dbReference type="EMBL" id="GAA0173176.1"/>
    </source>
</evidence>
<gene>
    <name evidence="1" type="ORF">LIER_26847</name>
</gene>
<organism evidence="1 2">
    <name type="scientific">Lithospermum erythrorhizon</name>
    <name type="common">Purple gromwell</name>
    <name type="synonym">Lithospermum officinale var. erythrorhizon</name>
    <dbReference type="NCBI Taxonomy" id="34254"/>
    <lineage>
        <taxon>Eukaryota</taxon>
        <taxon>Viridiplantae</taxon>
        <taxon>Streptophyta</taxon>
        <taxon>Embryophyta</taxon>
        <taxon>Tracheophyta</taxon>
        <taxon>Spermatophyta</taxon>
        <taxon>Magnoliopsida</taxon>
        <taxon>eudicotyledons</taxon>
        <taxon>Gunneridae</taxon>
        <taxon>Pentapetalae</taxon>
        <taxon>asterids</taxon>
        <taxon>lamiids</taxon>
        <taxon>Boraginales</taxon>
        <taxon>Boraginaceae</taxon>
        <taxon>Boraginoideae</taxon>
        <taxon>Lithospermeae</taxon>
        <taxon>Lithospermum</taxon>
    </lineage>
</organism>
<dbReference type="AlphaFoldDB" id="A0AAV3RCW0"/>
<dbReference type="EMBL" id="BAABME010008474">
    <property type="protein sequence ID" value="GAA0173176.1"/>
    <property type="molecule type" value="Genomic_DNA"/>
</dbReference>
<accession>A0AAV3RCW0</accession>
<keyword evidence="2" id="KW-1185">Reference proteome</keyword>
<protein>
    <submittedName>
        <fullName evidence="1">Uncharacterized protein</fullName>
    </submittedName>
</protein>
<proteinExistence type="predicted"/>
<reference evidence="1 2" key="1">
    <citation type="submission" date="2024-01" db="EMBL/GenBank/DDBJ databases">
        <title>The complete chloroplast genome sequence of Lithospermum erythrorhizon: insights into the phylogenetic relationship among Boraginaceae species and the maternal lineages of purple gromwells.</title>
        <authorList>
            <person name="Okada T."/>
            <person name="Watanabe K."/>
        </authorList>
    </citation>
    <scope>NUCLEOTIDE SEQUENCE [LARGE SCALE GENOMIC DNA]</scope>
</reference>